<dbReference type="PANTHER" id="PTHR23080">
    <property type="entry name" value="THAP DOMAIN PROTEIN"/>
    <property type="match status" value="1"/>
</dbReference>
<dbReference type="AlphaFoldDB" id="A0A8C2BPY3"/>
<evidence type="ECO:0000256" key="4">
    <source>
        <dbReference type="ARBA" id="ARBA00022833"/>
    </source>
</evidence>
<keyword evidence="3" id="KW-0863">Zinc-finger</keyword>
<dbReference type="PANTHER" id="PTHR23080:SF143">
    <property type="entry name" value="SI:DKEY-56D12.4"/>
    <property type="match status" value="1"/>
</dbReference>
<organism evidence="9 10">
    <name type="scientific">Cyprinus carpio</name>
    <name type="common">Common carp</name>
    <dbReference type="NCBI Taxonomy" id="7962"/>
    <lineage>
        <taxon>Eukaryota</taxon>
        <taxon>Metazoa</taxon>
        <taxon>Chordata</taxon>
        <taxon>Craniata</taxon>
        <taxon>Vertebrata</taxon>
        <taxon>Euteleostomi</taxon>
        <taxon>Actinopterygii</taxon>
        <taxon>Neopterygii</taxon>
        <taxon>Teleostei</taxon>
        <taxon>Ostariophysi</taxon>
        <taxon>Cypriniformes</taxon>
        <taxon>Cyprinidae</taxon>
        <taxon>Cyprininae</taxon>
        <taxon>Cyprinus</taxon>
    </lineage>
</organism>
<dbReference type="Proteomes" id="UP000694700">
    <property type="component" value="Unplaced"/>
</dbReference>
<dbReference type="GO" id="GO:0046872">
    <property type="term" value="F:metal ion binding"/>
    <property type="evidence" value="ECO:0007669"/>
    <property type="project" value="UniProtKB-KW"/>
</dbReference>
<dbReference type="InterPro" id="IPR006612">
    <property type="entry name" value="THAP_Znf"/>
</dbReference>
<evidence type="ECO:0000259" key="6">
    <source>
        <dbReference type="Pfam" id="PF05485"/>
    </source>
</evidence>
<evidence type="ECO:0000313" key="10">
    <source>
        <dbReference type="Proteomes" id="UP000694700"/>
    </source>
</evidence>
<comment type="cofactor">
    <cofactor evidence="1">
        <name>a divalent metal cation</name>
        <dbReference type="ChEBI" id="CHEBI:60240"/>
    </cofactor>
</comment>
<feature type="domain" description="Transposase Helix-turn-helix" evidence="8">
    <location>
        <begin position="216"/>
        <end position="266"/>
    </location>
</feature>
<protein>
    <recommendedName>
        <fullName evidence="11">THAP-type domain-containing protein</fullName>
    </recommendedName>
</protein>
<feature type="domain" description="DDE Tnp4" evidence="7">
    <location>
        <begin position="296"/>
        <end position="455"/>
    </location>
</feature>
<feature type="domain" description="THAP-type" evidence="6">
    <location>
        <begin position="14"/>
        <end position="92"/>
    </location>
</feature>
<keyword evidence="4" id="KW-0862">Zinc</keyword>
<evidence type="ECO:0000256" key="2">
    <source>
        <dbReference type="ARBA" id="ARBA00022723"/>
    </source>
</evidence>
<reference evidence="9" key="1">
    <citation type="submission" date="2025-08" db="UniProtKB">
        <authorList>
            <consortium name="Ensembl"/>
        </authorList>
    </citation>
    <scope>IDENTIFICATION</scope>
</reference>
<dbReference type="Ensembl" id="ENSCCRT00015126539.1">
    <property type="protein sequence ID" value="ENSCCRP00015122649.1"/>
    <property type="gene ID" value="ENSCCRG00015048170.1"/>
</dbReference>
<evidence type="ECO:0000259" key="8">
    <source>
        <dbReference type="Pfam" id="PF13613"/>
    </source>
</evidence>
<keyword evidence="5" id="KW-0238">DNA-binding</keyword>
<name>A0A8C2BPY3_CYPCA</name>
<evidence type="ECO:0000259" key="7">
    <source>
        <dbReference type="Pfam" id="PF13359"/>
    </source>
</evidence>
<evidence type="ECO:0000256" key="1">
    <source>
        <dbReference type="ARBA" id="ARBA00001968"/>
    </source>
</evidence>
<dbReference type="InterPro" id="IPR027806">
    <property type="entry name" value="HARBI1_dom"/>
</dbReference>
<sequence length="467" mass="53024">MAGVTRRHGSGTYCAVRGCNNSWRLLNVWSEGECFDHQPSTRRQCGCAPPYALYEKPKTDVESRKWLAALKLKNPPKRLFVCSYHFIDKKPTEENPFPELWLGYERPPQQKRRKLDRNTSDTGVYTFIVDAVCLLEVCIEPKFKDAATQWEDLTKTDHSYAAKLDHVNKSTQTGGQTVADDMLLDDDTSLLYTGLRLVYFFTLVKTMLPFSKPSCSIPVVDQILMTLMKLKLNLVLGDVAKRFKVSKGEVSKVIAHWIDTLGEQLEPMVAWLPRSVIRANMPPSFKKNHPQTTCIIDCAETAIQRATNLNCRSATFSHYKGTNTAKYLVAVSPHGLIMFISEAYAGKSSDKFITINSGFLEALRPGDEVMADRGFTIRDVLHERKVKLNIPAFTHKRGQLTNEEVTRTRRVANVRIHVERAIRRLKVFKILSQTVPISMTPRLDKILTICAALANMRSRLIRLPHEV</sequence>
<evidence type="ECO:0008006" key="11">
    <source>
        <dbReference type="Google" id="ProtNLM"/>
    </source>
</evidence>
<dbReference type="Pfam" id="PF05485">
    <property type="entry name" value="THAP"/>
    <property type="match status" value="1"/>
</dbReference>
<dbReference type="Pfam" id="PF13359">
    <property type="entry name" value="DDE_Tnp_4"/>
    <property type="match status" value="1"/>
</dbReference>
<evidence type="ECO:0000313" key="9">
    <source>
        <dbReference type="Ensembl" id="ENSCCRP00015122649.1"/>
    </source>
</evidence>
<dbReference type="InterPro" id="IPR027805">
    <property type="entry name" value="Transposase_HTH_dom"/>
</dbReference>
<proteinExistence type="predicted"/>
<evidence type="ECO:0000256" key="5">
    <source>
        <dbReference type="ARBA" id="ARBA00023125"/>
    </source>
</evidence>
<keyword evidence="2" id="KW-0479">Metal-binding</keyword>
<accession>A0A8C2BPY3</accession>
<evidence type="ECO:0000256" key="3">
    <source>
        <dbReference type="ARBA" id="ARBA00022771"/>
    </source>
</evidence>
<dbReference type="Pfam" id="PF13613">
    <property type="entry name" value="HTH_Tnp_4"/>
    <property type="match status" value="1"/>
</dbReference>